<evidence type="ECO:0000313" key="2">
    <source>
        <dbReference type="Proteomes" id="UP001597214"/>
    </source>
</evidence>
<gene>
    <name evidence="1" type="ORF">ACFSCX_06480</name>
</gene>
<evidence type="ECO:0000313" key="1">
    <source>
        <dbReference type="EMBL" id="MFD1736209.1"/>
    </source>
</evidence>
<protein>
    <submittedName>
        <fullName evidence="1">Uncharacterized protein</fullName>
    </submittedName>
</protein>
<organism evidence="1 2">
    <name type="scientific">Bacillus salitolerans</name>
    <dbReference type="NCBI Taxonomy" id="1437434"/>
    <lineage>
        <taxon>Bacteria</taxon>
        <taxon>Bacillati</taxon>
        <taxon>Bacillota</taxon>
        <taxon>Bacilli</taxon>
        <taxon>Bacillales</taxon>
        <taxon>Bacillaceae</taxon>
        <taxon>Bacillus</taxon>
    </lineage>
</organism>
<keyword evidence="2" id="KW-1185">Reference proteome</keyword>
<comment type="caution">
    <text evidence="1">The sequence shown here is derived from an EMBL/GenBank/DDBJ whole genome shotgun (WGS) entry which is preliminary data.</text>
</comment>
<name>A0ABW4LN71_9BACI</name>
<dbReference type="RefSeq" id="WP_377927356.1">
    <property type="nucleotide sequence ID" value="NZ_JBHUEM010000005.1"/>
</dbReference>
<sequence>MSFGLFYIGTKQVNVVRDCFYQDSEITNALNTLPNKETIANALECMEVKLVEGVRKAFLHSKSSLLAEVTL</sequence>
<accession>A0ABW4LN71</accession>
<dbReference type="EMBL" id="JBHUEM010000005">
    <property type="protein sequence ID" value="MFD1736209.1"/>
    <property type="molecule type" value="Genomic_DNA"/>
</dbReference>
<proteinExistence type="predicted"/>
<dbReference type="Proteomes" id="UP001597214">
    <property type="component" value="Unassembled WGS sequence"/>
</dbReference>
<reference evidence="2" key="1">
    <citation type="journal article" date="2019" name="Int. J. Syst. Evol. Microbiol.">
        <title>The Global Catalogue of Microorganisms (GCM) 10K type strain sequencing project: providing services to taxonomists for standard genome sequencing and annotation.</title>
        <authorList>
            <consortium name="The Broad Institute Genomics Platform"/>
            <consortium name="The Broad Institute Genome Sequencing Center for Infectious Disease"/>
            <person name="Wu L."/>
            <person name="Ma J."/>
        </authorList>
    </citation>
    <scope>NUCLEOTIDE SEQUENCE [LARGE SCALE GENOMIC DNA]</scope>
    <source>
        <strain evidence="2">CCUG 49339</strain>
    </source>
</reference>